<dbReference type="SUPFAM" id="SSF54791">
    <property type="entry name" value="Eukaryotic type KH-domain (KH-domain type I)"/>
    <property type="match status" value="1"/>
</dbReference>
<organism evidence="6 7">
    <name type="scientific">Zingiber officinale</name>
    <name type="common">Ginger</name>
    <name type="synonym">Amomum zingiber</name>
    <dbReference type="NCBI Taxonomy" id="94328"/>
    <lineage>
        <taxon>Eukaryota</taxon>
        <taxon>Viridiplantae</taxon>
        <taxon>Streptophyta</taxon>
        <taxon>Embryophyta</taxon>
        <taxon>Tracheophyta</taxon>
        <taxon>Spermatophyta</taxon>
        <taxon>Magnoliopsida</taxon>
        <taxon>Liliopsida</taxon>
        <taxon>Zingiberales</taxon>
        <taxon>Zingiberaceae</taxon>
        <taxon>Zingiber</taxon>
    </lineage>
</organism>
<dbReference type="InterPro" id="IPR004087">
    <property type="entry name" value="KH_dom"/>
</dbReference>
<dbReference type="InterPro" id="IPR004088">
    <property type="entry name" value="KH_dom_type_1"/>
</dbReference>
<reference evidence="6 7" key="1">
    <citation type="submission" date="2020-08" db="EMBL/GenBank/DDBJ databases">
        <title>Plant Genome Project.</title>
        <authorList>
            <person name="Zhang R.-G."/>
        </authorList>
    </citation>
    <scope>NUCLEOTIDE SEQUENCE [LARGE SCALE GENOMIC DNA]</scope>
    <source>
        <tissue evidence="6">Rhizome</tissue>
    </source>
</reference>
<keyword evidence="7" id="KW-1185">Reference proteome</keyword>
<feature type="signal peptide" evidence="4">
    <location>
        <begin position="1"/>
        <end position="17"/>
    </location>
</feature>
<dbReference type="Gene3D" id="3.30.1370.10">
    <property type="entry name" value="K Homology domain, type 1"/>
    <property type="match status" value="1"/>
</dbReference>
<keyword evidence="4" id="KW-0732">Signal</keyword>
<feature type="compositionally biased region" description="Low complexity" evidence="3">
    <location>
        <begin position="419"/>
        <end position="438"/>
    </location>
</feature>
<dbReference type="GO" id="GO:0003723">
    <property type="term" value="F:RNA binding"/>
    <property type="evidence" value="ECO:0007669"/>
    <property type="project" value="UniProtKB-UniRule"/>
</dbReference>
<dbReference type="SMART" id="SM00322">
    <property type="entry name" value="KH"/>
    <property type="match status" value="1"/>
</dbReference>
<dbReference type="PANTHER" id="PTHR10288">
    <property type="entry name" value="KH DOMAIN CONTAINING RNA BINDING PROTEIN"/>
    <property type="match status" value="1"/>
</dbReference>
<dbReference type="EMBL" id="JACMSC010000007">
    <property type="protein sequence ID" value="KAG6513874.1"/>
    <property type="molecule type" value="Genomic_DNA"/>
</dbReference>
<dbReference type="Proteomes" id="UP000734854">
    <property type="component" value="Unassembled WGS sequence"/>
</dbReference>
<protein>
    <recommendedName>
        <fullName evidence="5">K Homology domain-containing protein</fullName>
    </recommendedName>
</protein>
<name>A0A8J5LD06_ZINOF</name>
<dbReference type="AlphaFoldDB" id="A0A8J5LD06"/>
<feature type="chain" id="PRO_5035317901" description="K Homology domain-containing protein" evidence="4">
    <location>
        <begin position="18"/>
        <end position="455"/>
    </location>
</feature>
<gene>
    <name evidence="6" type="ORF">ZIOFF_024211</name>
</gene>
<comment type="caution">
    <text evidence="6">The sequence shown here is derived from an EMBL/GenBank/DDBJ whole genome shotgun (WGS) entry which is preliminary data.</text>
</comment>
<feature type="domain" description="K Homology" evidence="5">
    <location>
        <begin position="333"/>
        <end position="403"/>
    </location>
</feature>
<evidence type="ECO:0000313" key="7">
    <source>
        <dbReference type="Proteomes" id="UP000734854"/>
    </source>
</evidence>
<evidence type="ECO:0000256" key="4">
    <source>
        <dbReference type="SAM" id="SignalP"/>
    </source>
</evidence>
<dbReference type="InterPro" id="IPR036612">
    <property type="entry name" value="KH_dom_type_1_sf"/>
</dbReference>
<keyword evidence="2" id="KW-0694">RNA-binding</keyword>
<evidence type="ECO:0000259" key="5">
    <source>
        <dbReference type="SMART" id="SM00322"/>
    </source>
</evidence>
<keyword evidence="1" id="KW-0677">Repeat</keyword>
<accession>A0A8J5LD06</accession>
<dbReference type="PROSITE" id="PS50084">
    <property type="entry name" value="KH_TYPE_1"/>
    <property type="match status" value="1"/>
</dbReference>
<sequence>MLLRPLLPLSLFQCEVCQLLGFGYIVIITKNNQQVIDIWNAVIHCHEIDSTKSFLNMVPHEKCFQNLIDQVHILLHSLLYQTLHHPTSSLFLTQPSSNRAITTEQKKVGLGKCPCSFMLSNAVLASAGSFFFKKLSTSNTYESASHTYQVVVIYPSSTTLLHQSPKESLSYWSPIMVELSLLNYLEEVEHEFGWLELRRTTRTRGWPKVEMRAAIVLEVGGPWLSEKALEEGDRNIWVGVIEAGGPWPLDKACWKRMEVLVRPEEANHKIPCMGAAAPRWTELNQVDRRFCSCCLEPLLLFGAGPAAQCVPKLQQFLDQRRVRSLGIQSHKSISVTQRMQIPLAYAEDIIGIGGRNIAYMRRTSGASITIEESRGMADEITVEIKGTSSEVHIARQLIQDFVASRTEPLSNSYSGLDTGSGSSYSHLSSAPYPSSSQAYDRYGSSELGSYGGYRI</sequence>
<evidence type="ECO:0000313" key="6">
    <source>
        <dbReference type="EMBL" id="KAG6513874.1"/>
    </source>
</evidence>
<dbReference type="CDD" id="cd22461">
    <property type="entry name" value="KH-I_PEPPER_like_rpt3"/>
    <property type="match status" value="1"/>
</dbReference>
<proteinExistence type="predicted"/>
<evidence type="ECO:0000256" key="1">
    <source>
        <dbReference type="ARBA" id="ARBA00022737"/>
    </source>
</evidence>
<evidence type="ECO:0000256" key="3">
    <source>
        <dbReference type="SAM" id="MobiDB-lite"/>
    </source>
</evidence>
<feature type="region of interest" description="Disordered" evidence="3">
    <location>
        <begin position="412"/>
        <end position="438"/>
    </location>
</feature>
<evidence type="ECO:0000256" key="2">
    <source>
        <dbReference type="PROSITE-ProRule" id="PRU00117"/>
    </source>
</evidence>
<dbReference type="Pfam" id="PF00013">
    <property type="entry name" value="KH_1"/>
    <property type="match status" value="1"/>
</dbReference>